<evidence type="ECO:0000313" key="8">
    <source>
        <dbReference type="EMBL" id="TMQ67725.1"/>
    </source>
</evidence>
<dbReference type="InterPro" id="IPR011761">
    <property type="entry name" value="ATP-grasp"/>
</dbReference>
<evidence type="ECO:0000256" key="1">
    <source>
        <dbReference type="ARBA" id="ARBA00022598"/>
    </source>
</evidence>
<dbReference type="PROSITE" id="PS50975">
    <property type="entry name" value="ATP_GRASP"/>
    <property type="match status" value="1"/>
</dbReference>
<keyword evidence="2 5" id="KW-0547">Nucleotide-binding</keyword>
<name>A0A538TVS8_UNCEI</name>
<evidence type="ECO:0000259" key="6">
    <source>
        <dbReference type="PROSITE" id="PS50975"/>
    </source>
</evidence>
<dbReference type="InterPro" id="IPR005479">
    <property type="entry name" value="CPAse_ATP-bd"/>
</dbReference>
<dbReference type="SMART" id="SM00878">
    <property type="entry name" value="Biotin_carb_C"/>
    <property type="match status" value="1"/>
</dbReference>
<dbReference type="Pfam" id="PF02785">
    <property type="entry name" value="Biotin_carb_C"/>
    <property type="match status" value="1"/>
</dbReference>
<dbReference type="SUPFAM" id="SSF56059">
    <property type="entry name" value="Glutathione synthetase ATP-binding domain-like"/>
    <property type="match status" value="1"/>
</dbReference>
<dbReference type="GO" id="GO:0046872">
    <property type="term" value="F:metal ion binding"/>
    <property type="evidence" value="ECO:0007669"/>
    <property type="project" value="InterPro"/>
</dbReference>
<dbReference type="PANTHER" id="PTHR18866:SF33">
    <property type="entry name" value="METHYLCROTONOYL-COA CARBOXYLASE SUBUNIT ALPHA, MITOCHONDRIAL-RELATED"/>
    <property type="match status" value="1"/>
</dbReference>
<dbReference type="SUPFAM" id="SSF51246">
    <property type="entry name" value="Rudiment single hybrid motif"/>
    <property type="match status" value="1"/>
</dbReference>
<dbReference type="SUPFAM" id="SSF52440">
    <property type="entry name" value="PreATP-grasp domain"/>
    <property type="match status" value="1"/>
</dbReference>
<keyword evidence="1" id="KW-0436">Ligase</keyword>
<dbReference type="InterPro" id="IPR050856">
    <property type="entry name" value="Biotin_carboxylase_complex"/>
</dbReference>
<evidence type="ECO:0000256" key="5">
    <source>
        <dbReference type="PROSITE-ProRule" id="PRU00409"/>
    </source>
</evidence>
<dbReference type="InterPro" id="IPR016185">
    <property type="entry name" value="PreATP-grasp_dom_sf"/>
</dbReference>
<keyword evidence="4" id="KW-0092">Biotin</keyword>
<sequence>MFRTVLIANRGEIACRIAATLRTMGVRSVAVCSEADRGARHTRVADDVRVLGPAEPRASYLDVEALLEAARSSGAQAVHPGYGFLAENADFAAAVEAAGLTFIGPAPEHIRAAGDKRAARAVAERVSVPVVPGAGGADVAALATAARAIQYPVMVKAALGGGGKGMRIVTGEAELAEAVESTRRLALAGFGDDAVYLEKHVEKPRHVEVQVLGDGRGEAIHLFERDCSLQRRHQKVIEECPAPAVDDELRGRLVTAAVAFARALKYRGAGTVEFLLGKGGAFWFLEMNTRLQVEHPVTEMVTGLDLVRLQLEQAVEGALPLAQSEVVRRGHAIEARIYAEDAARNFLPQAGIAARVRWPQGPFVRVDAGVESGDQVPVHYDPILAKVVAAGMTREAALARLAWALDESLVHGVVTNLPFLRAVVRAHSMTRAEVDTEWVEREFLAGFAAVAGAPAPELALAAAALFEAAGNSQASRGAGDDSRPARADAFQAAGRWRLPGL</sequence>
<evidence type="ECO:0000259" key="7">
    <source>
        <dbReference type="PROSITE" id="PS50979"/>
    </source>
</evidence>
<dbReference type="PROSITE" id="PS00866">
    <property type="entry name" value="CPSASE_1"/>
    <property type="match status" value="1"/>
</dbReference>
<dbReference type="InterPro" id="IPR011764">
    <property type="entry name" value="Biotin_carboxylation_dom"/>
</dbReference>
<evidence type="ECO:0000256" key="4">
    <source>
        <dbReference type="ARBA" id="ARBA00023267"/>
    </source>
</evidence>
<dbReference type="AlphaFoldDB" id="A0A538TVS8"/>
<organism evidence="8 9">
    <name type="scientific">Eiseniibacteriota bacterium</name>
    <dbReference type="NCBI Taxonomy" id="2212470"/>
    <lineage>
        <taxon>Bacteria</taxon>
        <taxon>Candidatus Eiseniibacteriota</taxon>
    </lineage>
</organism>
<feature type="domain" description="Biotin carboxylation" evidence="7">
    <location>
        <begin position="1"/>
        <end position="444"/>
    </location>
</feature>
<comment type="caution">
    <text evidence="8">The sequence shown here is derived from an EMBL/GenBank/DDBJ whole genome shotgun (WGS) entry which is preliminary data.</text>
</comment>
<dbReference type="GO" id="GO:0016874">
    <property type="term" value="F:ligase activity"/>
    <property type="evidence" value="ECO:0007669"/>
    <property type="project" value="UniProtKB-KW"/>
</dbReference>
<dbReference type="InterPro" id="IPR005482">
    <property type="entry name" value="Biotin_COase_C"/>
</dbReference>
<dbReference type="GO" id="GO:0005524">
    <property type="term" value="F:ATP binding"/>
    <property type="evidence" value="ECO:0007669"/>
    <property type="project" value="UniProtKB-UniRule"/>
</dbReference>
<proteinExistence type="predicted"/>
<dbReference type="PROSITE" id="PS50979">
    <property type="entry name" value="BC"/>
    <property type="match status" value="1"/>
</dbReference>
<gene>
    <name evidence="8" type="ORF">E6K78_03595</name>
</gene>
<dbReference type="Proteomes" id="UP000316609">
    <property type="component" value="Unassembled WGS sequence"/>
</dbReference>
<dbReference type="Gene3D" id="3.30.470.20">
    <property type="entry name" value="ATP-grasp fold, B domain"/>
    <property type="match status" value="1"/>
</dbReference>
<evidence type="ECO:0000256" key="2">
    <source>
        <dbReference type="ARBA" id="ARBA00022741"/>
    </source>
</evidence>
<dbReference type="Pfam" id="PF02786">
    <property type="entry name" value="CPSase_L_D2"/>
    <property type="match status" value="1"/>
</dbReference>
<dbReference type="PANTHER" id="PTHR18866">
    <property type="entry name" value="CARBOXYLASE:PYRUVATE/ACETYL-COA/PROPIONYL-COA CARBOXYLASE"/>
    <property type="match status" value="1"/>
</dbReference>
<feature type="domain" description="ATP-grasp" evidence="6">
    <location>
        <begin position="120"/>
        <end position="315"/>
    </location>
</feature>
<evidence type="ECO:0000256" key="3">
    <source>
        <dbReference type="ARBA" id="ARBA00022840"/>
    </source>
</evidence>
<dbReference type="Pfam" id="PF00289">
    <property type="entry name" value="Biotin_carb_N"/>
    <property type="match status" value="1"/>
</dbReference>
<protein>
    <submittedName>
        <fullName evidence="8">ATP-grasp domain-containing protein</fullName>
    </submittedName>
</protein>
<dbReference type="InterPro" id="IPR005481">
    <property type="entry name" value="BC-like_N"/>
</dbReference>
<dbReference type="EMBL" id="VBOY01000031">
    <property type="protein sequence ID" value="TMQ67725.1"/>
    <property type="molecule type" value="Genomic_DNA"/>
</dbReference>
<evidence type="ECO:0000313" key="9">
    <source>
        <dbReference type="Proteomes" id="UP000316609"/>
    </source>
</evidence>
<reference evidence="8 9" key="1">
    <citation type="journal article" date="2019" name="Nat. Microbiol.">
        <title>Mediterranean grassland soil C-N compound turnover is dependent on rainfall and depth, and is mediated by genomically divergent microorganisms.</title>
        <authorList>
            <person name="Diamond S."/>
            <person name="Andeer P.F."/>
            <person name="Li Z."/>
            <person name="Crits-Christoph A."/>
            <person name="Burstein D."/>
            <person name="Anantharaman K."/>
            <person name="Lane K.R."/>
            <person name="Thomas B.C."/>
            <person name="Pan C."/>
            <person name="Northen T.R."/>
            <person name="Banfield J.F."/>
        </authorList>
    </citation>
    <scope>NUCLEOTIDE SEQUENCE [LARGE SCALE GENOMIC DNA]</scope>
    <source>
        <strain evidence="8">WS_8</strain>
    </source>
</reference>
<dbReference type="PROSITE" id="PS00867">
    <property type="entry name" value="CPSASE_2"/>
    <property type="match status" value="1"/>
</dbReference>
<keyword evidence="3 5" id="KW-0067">ATP-binding</keyword>
<dbReference type="InterPro" id="IPR011054">
    <property type="entry name" value="Rudment_hybrid_motif"/>
</dbReference>
<accession>A0A538TVS8</accession>